<protein>
    <submittedName>
        <fullName evidence="2">Uncharacterized protein</fullName>
    </submittedName>
</protein>
<sequence>MSSRSSSEESSGSRDPDYLPDERVFASEQSLDLPVKRSQDLRPDVSLQNLDQGGRTYLNANPATPGPINKRHYLFSLPPNGYTVSWLNHHKFGNKVVPNDPESIVPFTDRAEFQLAMLICTRGVPATGFVRIKQCEAVPLVSPPALGPPLNAAPSFSASYASPSAPTGPPPKRKYHVVKDEPCQETPRQRTIMRRPLHLKPPRNSSFSVAIPVLPMIDLQASQAAGTINQPLKIESSPEPSTVESDFGEEDILQYVPGKVASSYGRIVERRVSPKETKTEGQYSPSDEDTSTAEQYIEEVFSNCHDRDTIPVYTSTVQNLTTEMGASNHRISKATTNSNNTFRSAAILDATSNRSVDEPRSLAAQTDGETFSPQHLASVKNVGTMPAGGGVRTEIDVRGVKLKSSSPTLSLTTLSPRSHITTSSTKHITQTMTQPRPVDPANRACQSRAPAQSVRDIPTAQPKRPGISPKQVTLPTQTAKSDYKKLLLETQRRARKERRLRTRVLHEKLAKLQKKSEEFYKEQQRKTDKYLQELKQLADAEDVEGEDEKEEDYDEEDLYSAN</sequence>
<evidence type="ECO:0000313" key="3">
    <source>
        <dbReference type="Proteomes" id="UP001595075"/>
    </source>
</evidence>
<name>A0ABR4D0P4_9HELO</name>
<feature type="compositionally biased region" description="Low complexity" evidence="1">
    <location>
        <begin position="1"/>
        <end position="10"/>
    </location>
</feature>
<feature type="compositionally biased region" description="Basic and acidic residues" evidence="1">
    <location>
        <begin position="11"/>
        <end position="25"/>
    </location>
</feature>
<feature type="region of interest" description="Disordered" evidence="1">
    <location>
        <begin position="271"/>
        <end position="292"/>
    </location>
</feature>
<keyword evidence="3" id="KW-1185">Reference proteome</keyword>
<evidence type="ECO:0000256" key="1">
    <source>
        <dbReference type="SAM" id="MobiDB-lite"/>
    </source>
</evidence>
<comment type="caution">
    <text evidence="2">The sequence shown here is derived from an EMBL/GenBank/DDBJ whole genome shotgun (WGS) entry which is preliminary data.</text>
</comment>
<feature type="compositionally biased region" description="Low complexity" evidence="1">
    <location>
        <begin position="408"/>
        <end position="433"/>
    </location>
</feature>
<proteinExistence type="predicted"/>
<feature type="region of interest" description="Disordered" evidence="1">
    <location>
        <begin position="536"/>
        <end position="562"/>
    </location>
</feature>
<organism evidence="2 3">
    <name type="scientific">Oculimacula yallundae</name>
    <dbReference type="NCBI Taxonomy" id="86028"/>
    <lineage>
        <taxon>Eukaryota</taxon>
        <taxon>Fungi</taxon>
        <taxon>Dikarya</taxon>
        <taxon>Ascomycota</taxon>
        <taxon>Pezizomycotina</taxon>
        <taxon>Leotiomycetes</taxon>
        <taxon>Helotiales</taxon>
        <taxon>Ploettnerulaceae</taxon>
        <taxon>Oculimacula</taxon>
    </lineage>
</organism>
<feature type="region of interest" description="Disordered" evidence="1">
    <location>
        <begin position="1"/>
        <end position="37"/>
    </location>
</feature>
<dbReference type="Proteomes" id="UP001595075">
    <property type="component" value="Unassembled WGS sequence"/>
</dbReference>
<evidence type="ECO:0000313" key="2">
    <source>
        <dbReference type="EMBL" id="KAL2074956.1"/>
    </source>
</evidence>
<feature type="region of interest" description="Disordered" evidence="1">
    <location>
        <begin position="408"/>
        <end position="478"/>
    </location>
</feature>
<accession>A0ABR4D0P4</accession>
<reference evidence="2 3" key="1">
    <citation type="journal article" date="2024" name="Commun. Biol.">
        <title>Comparative genomic analysis of thermophilic fungi reveals convergent evolutionary adaptations and gene losses.</title>
        <authorList>
            <person name="Steindorff A.S."/>
            <person name="Aguilar-Pontes M.V."/>
            <person name="Robinson A.J."/>
            <person name="Andreopoulos B."/>
            <person name="LaButti K."/>
            <person name="Kuo A."/>
            <person name="Mondo S."/>
            <person name="Riley R."/>
            <person name="Otillar R."/>
            <person name="Haridas S."/>
            <person name="Lipzen A."/>
            <person name="Grimwood J."/>
            <person name="Schmutz J."/>
            <person name="Clum A."/>
            <person name="Reid I.D."/>
            <person name="Moisan M.C."/>
            <person name="Butler G."/>
            <person name="Nguyen T.T.M."/>
            <person name="Dewar K."/>
            <person name="Conant G."/>
            <person name="Drula E."/>
            <person name="Henrissat B."/>
            <person name="Hansel C."/>
            <person name="Singer S."/>
            <person name="Hutchinson M.I."/>
            <person name="de Vries R.P."/>
            <person name="Natvig D.O."/>
            <person name="Powell A.J."/>
            <person name="Tsang A."/>
            <person name="Grigoriev I.V."/>
        </authorList>
    </citation>
    <scope>NUCLEOTIDE SEQUENCE [LARGE SCALE GENOMIC DNA]</scope>
    <source>
        <strain evidence="2 3">CBS 494.80</strain>
    </source>
</reference>
<dbReference type="EMBL" id="JAZHXI010000002">
    <property type="protein sequence ID" value="KAL2074956.1"/>
    <property type="molecule type" value="Genomic_DNA"/>
</dbReference>
<gene>
    <name evidence="2" type="ORF">VTL71DRAFT_8736</name>
</gene>
<feature type="compositionally biased region" description="Acidic residues" evidence="1">
    <location>
        <begin position="539"/>
        <end position="562"/>
    </location>
</feature>